<organism evidence="5 6">
    <name type="scientific">Caulifigura coniformis</name>
    <dbReference type="NCBI Taxonomy" id="2527983"/>
    <lineage>
        <taxon>Bacteria</taxon>
        <taxon>Pseudomonadati</taxon>
        <taxon>Planctomycetota</taxon>
        <taxon>Planctomycetia</taxon>
        <taxon>Planctomycetales</taxon>
        <taxon>Planctomycetaceae</taxon>
        <taxon>Caulifigura</taxon>
    </lineage>
</organism>
<feature type="region of interest" description="Disordered" evidence="1">
    <location>
        <begin position="1302"/>
        <end position="1368"/>
    </location>
</feature>
<evidence type="ECO:0000256" key="2">
    <source>
        <dbReference type="SAM" id="SignalP"/>
    </source>
</evidence>
<keyword evidence="2" id="KW-0732">Signal</keyword>
<dbReference type="Gene3D" id="3.30.1370.120">
    <property type="match status" value="1"/>
</dbReference>
<dbReference type="SUPFAM" id="SSF52833">
    <property type="entry name" value="Thioredoxin-like"/>
    <property type="match status" value="1"/>
</dbReference>
<dbReference type="Proteomes" id="UP000315700">
    <property type="component" value="Chromosome"/>
</dbReference>
<dbReference type="InterPro" id="IPR005644">
    <property type="entry name" value="NolW-like"/>
</dbReference>
<dbReference type="PANTHER" id="PTHR48125">
    <property type="entry name" value="LP07818P1"/>
    <property type="match status" value="1"/>
</dbReference>
<evidence type="ECO:0000259" key="3">
    <source>
        <dbReference type="Pfam" id="PF03958"/>
    </source>
</evidence>
<gene>
    <name evidence="5" type="ORF">Pan44_29530</name>
</gene>
<feature type="region of interest" description="Disordered" evidence="1">
    <location>
        <begin position="730"/>
        <end position="790"/>
    </location>
</feature>
<dbReference type="Pfam" id="PF13946">
    <property type="entry name" value="DUF4214"/>
    <property type="match status" value="1"/>
</dbReference>
<dbReference type="Pfam" id="PF03958">
    <property type="entry name" value="Secretin_N"/>
    <property type="match status" value="1"/>
</dbReference>
<feature type="domain" description="NolW-like" evidence="3">
    <location>
        <begin position="457"/>
        <end position="518"/>
    </location>
</feature>
<dbReference type="OrthoDB" id="9760250at2"/>
<dbReference type="InterPro" id="IPR025282">
    <property type="entry name" value="DUF4214"/>
</dbReference>
<keyword evidence="6" id="KW-1185">Reference proteome</keyword>
<dbReference type="Gene3D" id="1.10.287.470">
    <property type="entry name" value="Helix hairpin bin"/>
    <property type="match status" value="1"/>
</dbReference>
<dbReference type="InterPro" id="IPR038591">
    <property type="entry name" value="NolW-like_sf"/>
</dbReference>
<evidence type="ECO:0000313" key="5">
    <source>
        <dbReference type="EMBL" id="QDT54913.1"/>
    </source>
</evidence>
<dbReference type="RefSeq" id="WP_145030728.1">
    <property type="nucleotide sequence ID" value="NZ_CP036271.1"/>
</dbReference>
<dbReference type="PANTHER" id="PTHR48125:SF10">
    <property type="entry name" value="OS12G0136300 PROTEIN"/>
    <property type="match status" value="1"/>
</dbReference>
<accession>A0A517SFK6</accession>
<feature type="region of interest" description="Disordered" evidence="1">
    <location>
        <begin position="24"/>
        <end position="50"/>
    </location>
</feature>
<feature type="compositionally biased region" description="Basic and acidic residues" evidence="1">
    <location>
        <begin position="1157"/>
        <end position="1182"/>
    </location>
</feature>
<feature type="region of interest" description="Disordered" evidence="1">
    <location>
        <begin position="1108"/>
        <end position="1182"/>
    </location>
</feature>
<feature type="compositionally biased region" description="Pro residues" evidence="1">
    <location>
        <begin position="1321"/>
        <end position="1343"/>
    </location>
</feature>
<dbReference type="InParanoid" id="A0A517SFK6"/>
<dbReference type="InterPro" id="IPR036249">
    <property type="entry name" value="Thioredoxin-like_sf"/>
</dbReference>
<sequence length="1368" mass="146823" precursor="true">MKLTMIPLFVLALLISALRADETKTPVSTDVAPQTSTEPPAAQHAESRDDHWLTSISEGQVRAKETGRPLLIFWRTGETEAGGQMGRNLYSGMIRNVLRNVFVSVDADPGSETVPSTQLKITADPTVVVTDADLKELHRFEGLRSPEEIVAELYVAGSKLSPPRFTASTPLGMKSFYVKRESVTGLQKGDLADVALTYELQSTSGRELKSQLILERVPVADVVHGAPNDESPVKEGVRLLLTPAKADAMESVLNRSQISLTYRSPDQLARLKEEDFEARIAEVRKAAPLEESGESTDQQKAQPSVTENAGDAETPRPLRFVHYVSHGQRAMPVFTTLMEELAKQDVALGVGHPGEPPADQLRIEVTVDESGDWKGPVSGLLKEISELPVQRLALSCGPAQGKGETRVTLRWGEEAPKADVTAVRDLMQRQSRILVAFTGPVEVAPLPGAPAERGGLKIVRLSHAKAPAMAVLLSQVVMGPGFTAVADERTNSVVLKSHDAESLDAAEALLAKLDDAGPSPGKTTDLMAMGMGMGSEGDMSMGMGAPPRKAVSQLQKEYADREAAAAKLANELRGLQASSERGQPAEVRELSSDEFYAQAGSSLEGFIEKLHQTKLGRKPRQEEQAYWQGVLTTNGYDRVGLVRQFLDSVAPGKLDAEAGKGDPKQAALRKQLKDAVKKSFEARQAMLAAELEAMQAKLAVTRQSLEARNRISGEIVARRVEDLLNPALKWDEPQPASESYAASPQPAVSGPGRLPVDPNAPTGVRKLPSLATSGPQSRGPAGRSDASLQPAAALPYPPAASEAIPTPRLTGIWESHVEGMGMMGGMGGIPPYRGAGMSMMLAGEMSGAPRPRLVIEGEIAALYEKNERRRLWRMSVGRPGQIWTPITFTPLDELPAMQGSYATKDQVLTVVTATDEGPEIVSYHRSIAAVPPDWAKQMQADAGDKLRAAEDQFHPAARIDLSNAASAGGQDVLSKVAGLWTKLGNLGTDPAGMGMGGNPELGNAPQEYLVIHAHGAAVYEKNQRKQLWTISIDNSDETQARLTFRPVGGGVGMQGTYALKGGALSVVSVGEEGPKIVQYRRILPVTPPEWAAEISKLLPNRNLDLLRGVSSGEMRPGFTPAERDAKPRAASGQTTPSDQFLRDDVQYFPPAPLQRTAPKEDAVSDEFRQRNPGPRAERQPSDYLELLDRHHAALADYDKQLQNVGNDHPQTQQAQGGKARTLRSIDVIEIEFEAELDAAAGEVEVKQVELKAAKASLDRERKLFESNATTQTKVRQQESAARLAEARLKAAETRLRLFLSTREKLFPDKPDGPIAPTDPGTSPPVPPAAAPQPVPAQPGPAPAAPAASPSAPKTPAPMAPSTIPGPNA</sequence>
<feature type="chain" id="PRO_5021748263" evidence="2">
    <location>
        <begin position="21"/>
        <end position="1368"/>
    </location>
</feature>
<feature type="domain" description="DUF4214" evidence="4">
    <location>
        <begin position="590"/>
        <end position="648"/>
    </location>
</feature>
<reference evidence="5 6" key="1">
    <citation type="submission" date="2019-02" db="EMBL/GenBank/DDBJ databases">
        <title>Deep-cultivation of Planctomycetes and their phenomic and genomic characterization uncovers novel biology.</title>
        <authorList>
            <person name="Wiegand S."/>
            <person name="Jogler M."/>
            <person name="Boedeker C."/>
            <person name="Pinto D."/>
            <person name="Vollmers J."/>
            <person name="Rivas-Marin E."/>
            <person name="Kohn T."/>
            <person name="Peeters S.H."/>
            <person name="Heuer A."/>
            <person name="Rast P."/>
            <person name="Oberbeckmann S."/>
            <person name="Bunk B."/>
            <person name="Jeske O."/>
            <person name="Meyerdierks A."/>
            <person name="Storesund J.E."/>
            <person name="Kallscheuer N."/>
            <person name="Luecker S."/>
            <person name="Lage O.M."/>
            <person name="Pohl T."/>
            <person name="Merkel B.J."/>
            <person name="Hornburger P."/>
            <person name="Mueller R.-W."/>
            <person name="Bruemmer F."/>
            <person name="Labrenz M."/>
            <person name="Spormann A.M."/>
            <person name="Op den Camp H."/>
            <person name="Overmann J."/>
            <person name="Amann R."/>
            <person name="Jetten M.S.M."/>
            <person name="Mascher T."/>
            <person name="Medema M.H."/>
            <person name="Devos D.P."/>
            <person name="Kaster A.-K."/>
            <person name="Ovreas L."/>
            <person name="Rohde M."/>
            <person name="Galperin M.Y."/>
            <person name="Jogler C."/>
        </authorList>
    </citation>
    <scope>NUCLEOTIDE SEQUENCE [LARGE SCALE GENOMIC DNA]</scope>
    <source>
        <strain evidence="5 6">Pan44</strain>
    </source>
</reference>
<evidence type="ECO:0000313" key="6">
    <source>
        <dbReference type="Proteomes" id="UP000315700"/>
    </source>
</evidence>
<proteinExistence type="predicted"/>
<dbReference type="EMBL" id="CP036271">
    <property type="protein sequence ID" value="QDT54913.1"/>
    <property type="molecule type" value="Genomic_DNA"/>
</dbReference>
<dbReference type="KEGG" id="ccos:Pan44_29530"/>
<feature type="compositionally biased region" description="Polar residues" evidence="1">
    <location>
        <begin position="295"/>
        <end position="307"/>
    </location>
</feature>
<protein>
    <submittedName>
        <fullName evidence="5">Bacterial type II/III secretion system short domain protein</fullName>
    </submittedName>
</protein>
<evidence type="ECO:0000256" key="1">
    <source>
        <dbReference type="SAM" id="MobiDB-lite"/>
    </source>
</evidence>
<name>A0A517SFK6_9PLAN</name>
<evidence type="ECO:0000259" key="4">
    <source>
        <dbReference type="Pfam" id="PF13946"/>
    </source>
</evidence>
<feature type="compositionally biased region" description="Basic and acidic residues" evidence="1">
    <location>
        <begin position="1302"/>
        <end position="1311"/>
    </location>
</feature>
<feature type="compositionally biased region" description="Polar residues" evidence="1">
    <location>
        <begin position="25"/>
        <end position="38"/>
    </location>
</feature>
<dbReference type="SUPFAM" id="SSF56954">
    <property type="entry name" value="Outer membrane efflux proteins (OEP)"/>
    <property type="match status" value="1"/>
</dbReference>
<feature type="region of interest" description="Disordered" evidence="1">
    <location>
        <begin position="285"/>
        <end position="316"/>
    </location>
</feature>
<feature type="signal peptide" evidence="2">
    <location>
        <begin position="1"/>
        <end position="20"/>
    </location>
</feature>